<reference evidence="1" key="2">
    <citation type="journal article" date="2022" name="New Phytol.">
        <title>Evolutionary transition to the ectomycorrhizal habit in the genomes of a hyperdiverse lineage of mushroom-forming fungi.</title>
        <authorList>
            <person name="Looney B."/>
            <person name="Miyauchi S."/>
            <person name="Morin E."/>
            <person name="Drula E."/>
            <person name="Courty P.E."/>
            <person name="Kohler A."/>
            <person name="Kuo A."/>
            <person name="LaButti K."/>
            <person name="Pangilinan J."/>
            <person name="Lipzen A."/>
            <person name="Riley R."/>
            <person name="Andreopoulos W."/>
            <person name="He G."/>
            <person name="Johnson J."/>
            <person name="Nolan M."/>
            <person name="Tritt A."/>
            <person name="Barry K.W."/>
            <person name="Grigoriev I.V."/>
            <person name="Nagy L.G."/>
            <person name="Hibbett D."/>
            <person name="Henrissat B."/>
            <person name="Matheny P.B."/>
            <person name="Labbe J."/>
            <person name="Martin F.M."/>
        </authorList>
    </citation>
    <scope>NUCLEOTIDE SEQUENCE</scope>
    <source>
        <strain evidence="1">HHB10654</strain>
    </source>
</reference>
<protein>
    <submittedName>
        <fullName evidence="1">Uncharacterized protein</fullName>
    </submittedName>
</protein>
<gene>
    <name evidence="1" type="ORF">BV25DRAFT_1992516</name>
</gene>
<keyword evidence="2" id="KW-1185">Reference proteome</keyword>
<dbReference type="EMBL" id="MU277215">
    <property type="protein sequence ID" value="KAI0060981.1"/>
    <property type="molecule type" value="Genomic_DNA"/>
</dbReference>
<sequence>MLQRTIATTSRVLPPNTASPFLSFSSPLTRASLAAIRTALSKDAQSYPPVDADAHETHAAVLIPLCNVDNTPGILLEVRGKLRTHSGEVSFPGGKVDSTDPSFLAAALRETHEEVGITSDQIDILGQVGPPQLSLGGMRVWPFVGFVHSSVQFREDTTADPEAPLPNINLSSLVLSPKEVAYAFHLPFTAMVAPRRLREHQFRGGQPYWAISVADLIRSDGKVEWETDPLQRDEIGAGRGGSLEVWGLTGWYLSLCLRALAIYQ</sequence>
<reference evidence="1" key="1">
    <citation type="submission" date="2021-03" db="EMBL/GenBank/DDBJ databases">
        <authorList>
            <consortium name="DOE Joint Genome Institute"/>
            <person name="Ahrendt S."/>
            <person name="Looney B.P."/>
            <person name="Miyauchi S."/>
            <person name="Morin E."/>
            <person name="Drula E."/>
            <person name="Courty P.E."/>
            <person name="Chicoki N."/>
            <person name="Fauchery L."/>
            <person name="Kohler A."/>
            <person name="Kuo A."/>
            <person name="Labutti K."/>
            <person name="Pangilinan J."/>
            <person name="Lipzen A."/>
            <person name="Riley R."/>
            <person name="Andreopoulos W."/>
            <person name="He G."/>
            <person name="Johnson J."/>
            <person name="Barry K.W."/>
            <person name="Grigoriev I.V."/>
            <person name="Nagy L."/>
            <person name="Hibbett D."/>
            <person name="Henrissat B."/>
            <person name="Matheny P.B."/>
            <person name="Labbe J."/>
            <person name="Martin F."/>
        </authorList>
    </citation>
    <scope>NUCLEOTIDE SEQUENCE</scope>
    <source>
        <strain evidence="1">HHB10654</strain>
    </source>
</reference>
<name>A0ACB8SZ34_9AGAM</name>
<evidence type="ECO:0000313" key="1">
    <source>
        <dbReference type="EMBL" id="KAI0060981.1"/>
    </source>
</evidence>
<evidence type="ECO:0000313" key="2">
    <source>
        <dbReference type="Proteomes" id="UP000814140"/>
    </source>
</evidence>
<proteinExistence type="predicted"/>
<accession>A0ACB8SZ34</accession>
<dbReference type="Proteomes" id="UP000814140">
    <property type="component" value="Unassembled WGS sequence"/>
</dbReference>
<organism evidence="1 2">
    <name type="scientific">Artomyces pyxidatus</name>
    <dbReference type="NCBI Taxonomy" id="48021"/>
    <lineage>
        <taxon>Eukaryota</taxon>
        <taxon>Fungi</taxon>
        <taxon>Dikarya</taxon>
        <taxon>Basidiomycota</taxon>
        <taxon>Agaricomycotina</taxon>
        <taxon>Agaricomycetes</taxon>
        <taxon>Russulales</taxon>
        <taxon>Auriscalpiaceae</taxon>
        <taxon>Artomyces</taxon>
    </lineage>
</organism>
<comment type="caution">
    <text evidence="1">The sequence shown here is derived from an EMBL/GenBank/DDBJ whole genome shotgun (WGS) entry which is preliminary data.</text>
</comment>